<evidence type="ECO:0000313" key="3">
    <source>
        <dbReference type="EMBL" id="OJD25433.1"/>
    </source>
</evidence>
<evidence type="ECO:0000256" key="1">
    <source>
        <dbReference type="SAM" id="Coils"/>
    </source>
</evidence>
<keyword evidence="1" id="KW-0175">Coiled coil</keyword>
<feature type="coiled-coil region" evidence="1">
    <location>
        <begin position="211"/>
        <end position="238"/>
    </location>
</feature>
<dbReference type="OrthoDB" id="4187300at2759"/>
<feature type="region of interest" description="Disordered" evidence="2">
    <location>
        <begin position="1"/>
        <end position="24"/>
    </location>
</feature>
<comment type="caution">
    <text evidence="3">The sequence shown here is derived from an EMBL/GenBank/DDBJ whole genome shotgun (WGS) entry which is preliminary data.</text>
</comment>
<feature type="compositionally biased region" description="Polar residues" evidence="2">
    <location>
        <begin position="255"/>
        <end position="264"/>
    </location>
</feature>
<dbReference type="EMBL" id="LGTZ01000376">
    <property type="protein sequence ID" value="OJD25433.1"/>
    <property type="molecule type" value="Genomic_DNA"/>
</dbReference>
<gene>
    <name evidence="3" type="ORF">ACJ73_03199</name>
</gene>
<keyword evidence="4" id="KW-1185">Reference proteome</keyword>
<feature type="region of interest" description="Disordered" evidence="2">
    <location>
        <begin position="255"/>
        <end position="321"/>
    </location>
</feature>
<reference evidence="3 4" key="1">
    <citation type="submission" date="2015-08" db="EMBL/GenBank/DDBJ databases">
        <title>Emmonsia species relationships and genome sequence.</title>
        <authorList>
            <person name="Cuomo C.A."/>
            <person name="Schwartz I.S."/>
            <person name="Kenyon C."/>
            <person name="De Hoog G.S."/>
            <person name="Govender N.P."/>
            <person name="Botha A."/>
            <person name="Moreno L."/>
            <person name="De Vries M."/>
            <person name="Munoz J.F."/>
            <person name="Stielow J.B."/>
        </authorList>
    </citation>
    <scope>NUCLEOTIDE SEQUENCE [LARGE SCALE GENOMIC DNA]</scope>
    <source>
        <strain evidence="3 4">EI222</strain>
    </source>
</reference>
<organism evidence="3 4">
    <name type="scientific">Blastomyces percursus</name>
    <dbReference type="NCBI Taxonomy" id="1658174"/>
    <lineage>
        <taxon>Eukaryota</taxon>
        <taxon>Fungi</taxon>
        <taxon>Dikarya</taxon>
        <taxon>Ascomycota</taxon>
        <taxon>Pezizomycotina</taxon>
        <taxon>Eurotiomycetes</taxon>
        <taxon>Eurotiomycetidae</taxon>
        <taxon>Onygenales</taxon>
        <taxon>Ajellomycetaceae</taxon>
        <taxon>Blastomyces</taxon>
    </lineage>
</organism>
<accession>A0A1J9QA78</accession>
<evidence type="ECO:0000313" key="4">
    <source>
        <dbReference type="Proteomes" id="UP000242791"/>
    </source>
</evidence>
<dbReference type="VEuPathDB" id="FungiDB:ACJ73_03199"/>
<proteinExistence type="predicted"/>
<evidence type="ECO:0000256" key="2">
    <source>
        <dbReference type="SAM" id="MobiDB-lite"/>
    </source>
</evidence>
<protein>
    <submittedName>
        <fullName evidence="3">Uncharacterized protein</fullName>
    </submittedName>
</protein>
<dbReference type="Proteomes" id="UP000242791">
    <property type="component" value="Unassembled WGS sequence"/>
</dbReference>
<sequence length="321" mass="35777">MNLSSQTTGPEIPWSPASPPIHPPPECVNQMRRELGIGYGNVSTTITVLLLPALLADTSWTLSTSADPNYPIFSNATKLPGSAVGPPESVELDVSSTSIRNLKSLENGECQIIGSPPDLVNSPGWGDYSRVFDSDCSGPQNRRRNDKLCAGMDFWELLEVLPTLSADDIREFWHPAIVQQAKRIDRRRLKLRDEARVDSANVHEYHELYTMAGLETVKQHCEEQLNAKETEISELRQLHEHRLNMLCDFISTRSGPELAQSTDPAPSVSRPDILINTNQQRPHKPFSPNKEHNKPTQAQSQFRSGSDTSELPTNLPRTPQT</sequence>
<dbReference type="AlphaFoldDB" id="A0A1J9QA78"/>
<name>A0A1J9QA78_9EURO</name>
<feature type="compositionally biased region" description="Polar residues" evidence="2">
    <location>
        <begin position="295"/>
        <end position="321"/>
    </location>
</feature>